<evidence type="ECO:0000256" key="2">
    <source>
        <dbReference type="ARBA" id="ARBA00022448"/>
    </source>
</evidence>
<dbReference type="InterPro" id="IPR003439">
    <property type="entry name" value="ABC_transporter-like_ATP-bd"/>
</dbReference>
<dbReference type="SUPFAM" id="SSF52540">
    <property type="entry name" value="P-loop containing nucleoside triphosphate hydrolases"/>
    <property type="match status" value="1"/>
</dbReference>
<dbReference type="GO" id="GO:0016020">
    <property type="term" value="C:membrane"/>
    <property type="evidence" value="ECO:0007669"/>
    <property type="project" value="InterPro"/>
</dbReference>
<dbReference type="PATRIC" id="fig|1618586.3.peg.620"/>
<name>A0A0F9YJ21_9BACT</name>
<dbReference type="GO" id="GO:0140359">
    <property type="term" value="F:ABC-type transporter activity"/>
    <property type="evidence" value="ECO:0007669"/>
    <property type="project" value="InterPro"/>
</dbReference>
<evidence type="ECO:0000259" key="5">
    <source>
        <dbReference type="PROSITE" id="PS50893"/>
    </source>
</evidence>
<sequence length="417" mass="46924">MNKDIAIEVKNLSKKYKIGISNPSYYTLRDLISDIPKAIKDGFKKGVKKEEIFWALNDISFSLKKGEVLGIIGKNGAGKSTLLKILARIVPPTHGSIEISGKVSSMLEVGTGFNPELTGRENIYLNGAILGMKKAQIDKNLNKIIDFSGVRKFIDTPVKRYSSGMQVRLAFSVAAHLKPQILLLDEVLSVGDMAFQRKSLAKMYSITKNEGTTAVFVSHDLNSVDMLCDKAILLDDGKIVSFGKTRKVISDYVKDFYESRKKVKLNTSRRSGPGPLRIIKFWIENMKGQKIVTPFNGKPCKFVFEYKSTDNLPQKDVDFGFSVHTLTRQALFLHYFSFTNQVMEKCPAAGRFYFQFDKLPLAQGSYIIATRILIGDKEVDYVPDASEFSVDEGDFYKTGLPVRQKHSPFYVDGHWLF</sequence>
<dbReference type="Gene3D" id="3.40.50.300">
    <property type="entry name" value="P-loop containing nucleotide triphosphate hydrolases"/>
    <property type="match status" value="1"/>
</dbReference>
<dbReference type="Gene3D" id="2.70.50.60">
    <property type="entry name" value="abc- transporter (atp binding component) like domain"/>
    <property type="match status" value="1"/>
</dbReference>
<dbReference type="PANTHER" id="PTHR46743:SF2">
    <property type="entry name" value="TEICHOIC ACIDS EXPORT ATP-BINDING PROTEIN TAGH"/>
    <property type="match status" value="1"/>
</dbReference>
<dbReference type="PROSITE" id="PS50893">
    <property type="entry name" value="ABC_TRANSPORTER_2"/>
    <property type="match status" value="1"/>
</dbReference>
<keyword evidence="2" id="KW-0813">Transport</keyword>
<dbReference type="InterPro" id="IPR003593">
    <property type="entry name" value="AAA+_ATPase"/>
</dbReference>
<evidence type="ECO:0000256" key="1">
    <source>
        <dbReference type="ARBA" id="ARBA00005417"/>
    </source>
</evidence>
<dbReference type="Proteomes" id="UP000034803">
    <property type="component" value="Unassembled WGS sequence"/>
</dbReference>
<dbReference type="EMBL" id="LBOI01000011">
    <property type="protein sequence ID" value="KKP31328.1"/>
    <property type="molecule type" value="Genomic_DNA"/>
</dbReference>
<dbReference type="Pfam" id="PF14524">
    <property type="entry name" value="Wzt_C"/>
    <property type="match status" value="1"/>
</dbReference>
<dbReference type="InterPro" id="IPR029439">
    <property type="entry name" value="Wzt_C"/>
</dbReference>
<keyword evidence="4" id="KW-0067">ATP-binding</keyword>
<gene>
    <name evidence="6" type="ORF">UR21_C0011G0009</name>
</gene>
<protein>
    <submittedName>
        <fullName evidence="6">ABC transporter related protein</fullName>
    </submittedName>
</protein>
<dbReference type="PROSITE" id="PS00211">
    <property type="entry name" value="ABC_TRANSPORTER_1"/>
    <property type="match status" value="1"/>
</dbReference>
<comment type="caution">
    <text evidence="6">The sequence shown here is derived from an EMBL/GenBank/DDBJ whole genome shotgun (WGS) entry which is preliminary data.</text>
</comment>
<reference evidence="6 7" key="1">
    <citation type="journal article" date="2015" name="Nature">
        <title>rRNA introns, odd ribosomes, and small enigmatic genomes across a large radiation of phyla.</title>
        <authorList>
            <person name="Brown C.T."/>
            <person name="Hug L.A."/>
            <person name="Thomas B.C."/>
            <person name="Sharon I."/>
            <person name="Castelle C.J."/>
            <person name="Singh A."/>
            <person name="Wilkins M.J."/>
            <person name="Williams K.H."/>
            <person name="Banfield J.F."/>
        </authorList>
    </citation>
    <scope>NUCLEOTIDE SEQUENCE [LARGE SCALE GENOMIC DNA]</scope>
</reference>
<accession>A0A0F9YJ21</accession>
<dbReference type="InterPro" id="IPR050683">
    <property type="entry name" value="Bact_Polysacc_Export_ATP-bd"/>
</dbReference>
<dbReference type="AlphaFoldDB" id="A0A0F9YJ21"/>
<evidence type="ECO:0000313" key="6">
    <source>
        <dbReference type="EMBL" id="KKP31328.1"/>
    </source>
</evidence>
<organism evidence="6 7">
    <name type="scientific">Candidatus Woesebacteria bacterium GW2011_GWC2_31_9</name>
    <dbReference type="NCBI Taxonomy" id="1618586"/>
    <lineage>
        <taxon>Bacteria</taxon>
        <taxon>Candidatus Woeseibacteriota</taxon>
    </lineage>
</organism>
<feature type="domain" description="ABC transporter" evidence="5">
    <location>
        <begin position="37"/>
        <end position="261"/>
    </location>
</feature>
<evidence type="ECO:0000256" key="3">
    <source>
        <dbReference type="ARBA" id="ARBA00022741"/>
    </source>
</evidence>
<dbReference type="CDD" id="cd10147">
    <property type="entry name" value="Wzt_C-like"/>
    <property type="match status" value="1"/>
</dbReference>
<dbReference type="InterPro" id="IPR017871">
    <property type="entry name" value="ABC_transporter-like_CS"/>
</dbReference>
<dbReference type="Pfam" id="PF00005">
    <property type="entry name" value="ABC_tran"/>
    <property type="match status" value="1"/>
</dbReference>
<dbReference type="GO" id="GO:0005524">
    <property type="term" value="F:ATP binding"/>
    <property type="evidence" value="ECO:0007669"/>
    <property type="project" value="UniProtKB-KW"/>
</dbReference>
<dbReference type="PANTHER" id="PTHR46743">
    <property type="entry name" value="TEICHOIC ACIDS EXPORT ATP-BINDING PROTEIN TAGH"/>
    <property type="match status" value="1"/>
</dbReference>
<dbReference type="GO" id="GO:0016887">
    <property type="term" value="F:ATP hydrolysis activity"/>
    <property type="evidence" value="ECO:0007669"/>
    <property type="project" value="InterPro"/>
</dbReference>
<dbReference type="CDD" id="cd03220">
    <property type="entry name" value="ABC_KpsT_Wzt"/>
    <property type="match status" value="1"/>
</dbReference>
<keyword evidence="3" id="KW-0547">Nucleotide-binding</keyword>
<evidence type="ECO:0000256" key="4">
    <source>
        <dbReference type="ARBA" id="ARBA00022840"/>
    </source>
</evidence>
<dbReference type="InterPro" id="IPR015860">
    <property type="entry name" value="ABC_transpr_TagH-like"/>
</dbReference>
<proteinExistence type="inferred from homology"/>
<evidence type="ECO:0000313" key="7">
    <source>
        <dbReference type="Proteomes" id="UP000034803"/>
    </source>
</evidence>
<dbReference type="SMART" id="SM00382">
    <property type="entry name" value="AAA"/>
    <property type="match status" value="1"/>
</dbReference>
<dbReference type="InterPro" id="IPR027417">
    <property type="entry name" value="P-loop_NTPase"/>
</dbReference>
<comment type="similarity">
    <text evidence="1">Belongs to the ABC transporter superfamily.</text>
</comment>